<dbReference type="Proteomes" id="UP001230649">
    <property type="component" value="Unassembled WGS sequence"/>
</dbReference>
<proteinExistence type="predicted"/>
<dbReference type="EMBL" id="JASBWS010000038">
    <property type="protein sequence ID" value="KAJ9107116.1"/>
    <property type="molecule type" value="Genomic_DNA"/>
</dbReference>
<reference evidence="1" key="1">
    <citation type="submission" date="2023-04" db="EMBL/GenBank/DDBJ databases">
        <title>Draft Genome sequencing of Naganishia species isolated from polar environments using Oxford Nanopore Technology.</title>
        <authorList>
            <person name="Leo P."/>
            <person name="Venkateswaran K."/>
        </authorList>
    </citation>
    <scope>NUCLEOTIDE SEQUENCE</scope>
    <source>
        <strain evidence="1">MNA-CCFEE 5262</strain>
    </source>
</reference>
<organism evidence="1 2">
    <name type="scientific">Naganishia adeliensis</name>
    <dbReference type="NCBI Taxonomy" id="92952"/>
    <lineage>
        <taxon>Eukaryota</taxon>
        <taxon>Fungi</taxon>
        <taxon>Dikarya</taxon>
        <taxon>Basidiomycota</taxon>
        <taxon>Agaricomycotina</taxon>
        <taxon>Tremellomycetes</taxon>
        <taxon>Filobasidiales</taxon>
        <taxon>Filobasidiaceae</taxon>
        <taxon>Naganishia</taxon>
    </lineage>
</organism>
<accession>A0ACC2W7V7</accession>
<keyword evidence="2" id="KW-1185">Reference proteome</keyword>
<name>A0ACC2W7V7_9TREE</name>
<protein>
    <submittedName>
        <fullName evidence="1">Uncharacterized protein</fullName>
    </submittedName>
</protein>
<evidence type="ECO:0000313" key="1">
    <source>
        <dbReference type="EMBL" id="KAJ9107116.1"/>
    </source>
</evidence>
<gene>
    <name evidence="1" type="ORF">QFC20_003841</name>
</gene>
<evidence type="ECO:0000313" key="2">
    <source>
        <dbReference type="Proteomes" id="UP001230649"/>
    </source>
</evidence>
<sequence length="1242" mass="137745">MLQSTEEDTPIVKPGLSRARSATSHLSLPTVLSETESFNSSSDDALEYLLKAINSSLTGFSSFRDMFTSEQVDALIPPLADYISMSAAPITVNDTLLSNRNEVRQLLANFRDQCQGHSMLQSQITALIEQIEIGVVSPRGRNASLAFSPSSLSLSQMQSPTSYHSNMAFSPGSFSKLNPLSITAARPGRKARSRSAFERQLPLLRRLTGDYTTANEKKDKEVVWKQGIVAAESTKFAKTVLDSKDYWQRVANRDWPRQLAMIDSEIGLWPDLSTASHWRLDGSEGPLRKRIKLERATFHLADKSAAFHPRSHRNAIPRTDELNSAVSHMGAGDHDDPFAEAMGEASNRAVQVEQAKEAIQRNQDDSTIGREVIEDDDDDDLDEKPEEDEKQRRLSQTLATGDVIEENISRVVGVDALPGLLIIGKHNIYLVDGLAKAKNGDIISASEAPADLFSIPSGTIAQVDVDDMQSHRWKYNEIVENNKRWYLFRDVAIEFMFADKRNFLCVLKNKKERQAVLQRIAGKIDPNTMKQSALGNFLLDTMQKAIDKAGTELDGVTRRWQTREISNFAYLQVLNQFANRTPNDVTQYPVFPWVIRDYTSPTLKLNQPSTYRDLNLPMGALTPARREAATERYLQTESTGETPFQFGTHYSSSMIVCSFNIRVSPFTEMFLALQGGTFDLADRLFSSVAKSWLSASEENRGDVRELIPELYYSPLMLLNLNRHEFGRKQVTEEEVDDVELPPWALGNALLFTHRYREALESDYVSRHLPEWIDLVFGNKQHDKDAFTCYHPLSYKNAIDLDAISDEAEKAASVGIIHNCKALLFGTSVGICAARELMCGVILRQIFKDAHPSRFMSGKTSLPVDKRFGIDEHWTVLMRSAAPVSGKKIFLVTLCLSLPRHSACSAESASPIATITPSSSPDLAAQVLPPCRIPFPDAANMLLHFGNLDKSIRKYHASGRLTGIIENTDATVATFVNSTLLATASQMGVISLWKIEATNASTAPMANTLFNIDALLRGHEGQVNYLTASDTWSTLVSCGNEGMAIVWDMNRKRFLHRLLVEPEEPVRFAAINESEGHIALLTDSRIHTYTLNGAHIASASVPAATLGSFTFGGPARAAPKFCGGISFHQREFSKDGLLLAVGLGNSVSLWRLCPGTFGEPAWFLKEIKRLPGPEQMASATAITFMNEHLYAAFAPKEDGVTEKHGLYQWSLPEGARHVTDYVSNKCMADCGRAFGLLGKPCPF</sequence>
<comment type="caution">
    <text evidence="1">The sequence shown here is derived from an EMBL/GenBank/DDBJ whole genome shotgun (WGS) entry which is preliminary data.</text>
</comment>